<reference evidence="1" key="1">
    <citation type="submission" date="2023-04" db="EMBL/GenBank/DDBJ databases">
        <title>Candida boidinii NBRC 1967.</title>
        <authorList>
            <person name="Ichikawa N."/>
            <person name="Sato H."/>
            <person name="Tonouchi N."/>
        </authorList>
    </citation>
    <scope>NUCLEOTIDE SEQUENCE</scope>
    <source>
        <strain evidence="1">NBRC 1967</strain>
    </source>
</reference>
<gene>
    <name evidence="1" type="ORF">Cboi01_000500400</name>
</gene>
<evidence type="ECO:0000313" key="1">
    <source>
        <dbReference type="EMBL" id="GME98610.1"/>
    </source>
</evidence>
<evidence type="ECO:0000313" key="2">
    <source>
        <dbReference type="Proteomes" id="UP001165101"/>
    </source>
</evidence>
<sequence length="356" mass="40264">MDSDMKFLNKRYSWFPNDEAKKLNRFKNTKHYDYSTVKSNNINDNNFNDSNNDNNSRMGNIDESSSNDENTGYASPEPQSQFVDEFYSPASTIKNEEELLFNDIVRSVPNGESSDTASNNSSLSDKFEDSLLDEINQVPEDYEFEESDSEYQNHNNTRFQAPSLPNNRIFNNRTGSFNSMHTNSFNKSSHPSRSDSFPINTRSRGSLRSFLNKSSLKKVNDPRASSLTSTSSGNRIELKDKTVTLFNTVPSRNNSFKSDFNYPGSIISDSLDSRCNSYDNKSNNGNNANNKGNSRFQDMYNIANVNISGDVYSSNDDFAELDNFRNNSLSISNNDQTSNEDHGLTTITESGYSNKH</sequence>
<keyword evidence="2" id="KW-1185">Reference proteome</keyword>
<accession>A0ACB5U0H0</accession>
<comment type="caution">
    <text evidence="1">The sequence shown here is derived from an EMBL/GenBank/DDBJ whole genome shotgun (WGS) entry which is preliminary data.</text>
</comment>
<protein>
    <submittedName>
        <fullName evidence="1">Unnamed protein product</fullName>
    </submittedName>
</protein>
<dbReference type="EMBL" id="BSXV01003565">
    <property type="protein sequence ID" value="GME98610.1"/>
    <property type="molecule type" value="Genomic_DNA"/>
</dbReference>
<name>A0ACB5U0H0_CANBO</name>
<organism evidence="1 2">
    <name type="scientific">Candida boidinii</name>
    <name type="common">Yeast</name>
    <dbReference type="NCBI Taxonomy" id="5477"/>
    <lineage>
        <taxon>Eukaryota</taxon>
        <taxon>Fungi</taxon>
        <taxon>Dikarya</taxon>
        <taxon>Ascomycota</taxon>
        <taxon>Saccharomycotina</taxon>
        <taxon>Pichiomycetes</taxon>
        <taxon>Pichiales</taxon>
        <taxon>Pichiaceae</taxon>
        <taxon>Ogataea</taxon>
        <taxon>Ogataea/Candida clade</taxon>
    </lineage>
</organism>
<dbReference type="Proteomes" id="UP001165101">
    <property type="component" value="Unassembled WGS sequence"/>
</dbReference>
<proteinExistence type="predicted"/>